<organism evidence="7 8">
    <name type="scientific">Alsobacter metallidurans</name>
    <dbReference type="NCBI Taxonomy" id="340221"/>
    <lineage>
        <taxon>Bacteria</taxon>
        <taxon>Pseudomonadati</taxon>
        <taxon>Pseudomonadota</taxon>
        <taxon>Alphaproteobacteria</taxon>
        <taxon>Hyphomicrobiales</taxon>
        <taxon>Alsobacteraceae</taxon>
        <taxon>Alsobacter</taxon>
    </lineage>
</organism>
<evidence type="ECO:0000256" key="3">
    <source>
        <dbReference type="ARBA" id="ARBA00022458"/>
    </source>
</evidence>
<dbReference type="PROSITE" id="PS50893">
    <property type="entry name" value="ABC_TRANSPORTER_2"/>
    <property type="match status" value="1"/>
</dbReference>
<evidence type="ECO:0000259" key="6">
    <source>
        <dbReference type="PROSITE" id="PS50893"/>
    </source>
</evidence>
<dbReference type="NCBIfam" id="TIGR03864">
    <property type="entry name" value="PQQ_ABC_ATP"/>
    <property type="match status" value="1"/>
</dbReference>
<keyword evidence="4" id="KW-0547">Nucleotide-binding</keyword>
<comment type="caution">
    <text evidence="7">The sequence shown here is derived from an EMBL/GenBank/DDBJ whole genome shotgun (WGS) entry which is preliminary data.</text>
</comment>
<dbReference type="Proteomes" id="UP000603912">
    <property type="component" value="Unassembled WGS sequence"/>
</dbReference>
<accession>A0A917I537</accession>
<dbReference type="EMBL" id="BMES01000001">
    <property type="protein sequence ID" value="GGH13126.1"/>
    <property type="molecule type" value="Genomic_DNA"/>
</dbReference>
<dbReference type="GO" id="GO:0005524">
    <property type="term" value="F:ATP binding"/>
    <property type="evidence" value="ECO:0007669"/>
    <property type="project" value="UniProtKB-KW"/>
</dbReference>
<dbReference type="InterPro" id="IPR022467">
    <property type="entry name" value="ABC_transprt_ATP-bd_su_PQQ"/>
</dbReference>
<keyword evidence="3" id="KW-0536">Nodulation</keyword>
<evidence type="ECO:0000256" key="1">
    <source>
        <dbReference type="ARBA" id="ARBA00005417"/>
    </source>
</evidence>
<dbReference type="InterPro" id="IPR003593">
    <property type="entry name" value="AAA+_ATPase"/>
</dbReference>
<dbReference type="SUPFAM" id="SSF52540">
    <property type="entry name" value="P-loop containing nucleoside triphosphate hydrolases"/>
    <property type="match status" value="1"/>
</dbReference>
<protein>
    <submittedName>
        <fullName evidence="7">ABC transporter ATP-binding protein</fullName>
    </submittedName>
</protein>
<dbReference type="AlphaFoldDB" id="A0A917I537"/>
<evidence type="ECO:0000256" key="2">
    <source>
        <dbReference type="ARBA" id="ARBA00022448"/>
    </source>
</evidence>
<dbReference type="PANTHER" id="PTHR42711:SF5">
    <property type="entry name" value="ABC TRANSPORTER ATP-BINDING PROTEIN NATA"/>
    <property type="match status" value="1"/>
</dbReference>
<proteinExistence type="inferred from homology"/>
<sequence length="268" mass="28347">MPIAAERPARESAGPKLPSPVMTAPVPVIAIDGLTKSYGKVRALDGVSLSLEPGRFTALLGPNGAGKSTLFQILTGLFVADSGSVRVLGADLAADPTAALARLGIVFQQPSLDLDLTVEQNLAYHAGLHGIGGRRRRDAIEEALALFGQSETRRQRVRTLSGGNRRKIEMARALMSAPALLLLDEPTQGLDPASRRDLVLHVSRLVRERDLGVLWATHIVSEVEAADRVVVLHRGRVIEDGAPADVVARSGASTLEGAFLALTQGRAA</sequence>
<feature type="domain" description="ABC transporter" evidence="6">
    <location>
        <begin position="29"/>
        <end position="259"/>
    </location>
</feature>
<evidence type="ECO:0000256" key="5">
    <source>
        <dbReference type="ARBA" id="ARBA00022840"/>
    </source>
</evidence>
<evidence type="ECO:0000256" key="4">
    <source>
        <dbReference type="ARBA" id="ARBA00022741"/>
    </source>
</evidence>
<dbReference type="InterPro" id="IPR017871">
    <property type="entry name" value="ABC_transporter-like_CS"/>
</dbReference>
<dbReference type="InterPro" id="IPR003439">
    <property type="entry name" value="ABC_transporter-like_ATP-bd"/>
</dbReference>
<keyword evidence="5 7" id="KW-0067">ATP-binding</keyword>
<dbReference type="Gene3D" id="3.40.50.300">
    <property type="entry name" value="P-loop containing nucleotide triphosphate hydrolases"/>
    <property type="match status" value="1"/>
</dbReference>
<name>A0A917I537_9HYPH</name>
<reference evidence="7" key="2">
    <citation type="submission" date="2020-09" db="EMBL/GenBank/DDBJ databases">
        <authorList>
            <person name="Sun Q."/>
            <person name="Zhou Y."/>
        </authorList>
    </citation>
    <scope>NUCLEOTIDE SEQUENCE</scope>
    <source>
        <strain evidence="7">CGMCC 1.12214</strain>
    </source>
</reference>
<keyword evidence="2" id="KW-0813">Transport</keyword>
<comment type="similarity">
    <text evidence="1">Belongs to the ABC transporter superfamily.</text>
</comment>
<reference evidence="7" key="1">
    <citation type="journal article" date="2014" name="Int. J. Syst. Evol. Microbiol.">
        <title>Complete genome sequence of Corynebacterium casei LMG S-19264T (=DSM 44701T), isolated from a smear-ripened cheese.</title>
        <authorList>
            <consortium name="US DOE Joint Genome Institute (JGI-PGF)"/>
            <person name="Walter F."/>
            <person name="Albersmeier A."/>
            <person name="Kalinowski J."/>
            <person name="Ruckert C."/>
        </authorList>
    </citation>
    <scope>NUCLEOTIDE SEQUENCE</scope>
    <source>
        <strain evidence="7">CGMCC 1.12214</strain>
    </source>
</reference>
<evidence type="ECO:0000313" key="8">
    <source>
        <dbReference type="Proteomes" id="UP000603912"/>
    </source>
</evidence>
<dbReference type="SMART" id="SM00382">
    <property type="entry name" value="AAA"/>
    <property type="match status" value="1"/>
</dbReference>
<dbReference type="InterPro" id="IPR050763">
    <property type="entry name" value="ABC_transporter_ATP-binding"/>
</dbReference>
<dbReference type="PANTHER" id="PTHR42711">
    <property type="entry name" value="ABC TRANSPORTER ATP-BINDING PROTEIN"/>
    <property type="match status" value="1"/>
</dbReference>
<evidence type="ECO:0000313" key="7">
    <source>
        <dbReference type="EMBL" id="GGH13126.1"/>
    </source>
</evidence>
<dbReference type="GO" id="GO:0016887">
    <property type="term" value="F:ATP hydrolysis activity"/>
    <property type="evidence" value="ECO:0007669"/>
    <property type="project" value="InterPro"/>
</dbReference>
<keyword evidence="8" id="KW-1185">Reference proteome</keyword>
<dbReference type="InterPro" id="IPR027417">
    <property type="entry name" value="P-loop_NTPase"/>
</dbReference>
<dbReference type="Pfam" id="PF00005">
    <property type="entry name" value="ABC_tran"/>
    <property type="match status" value="1"/>
</dbReference>
<gene>
    <name evidence="7" type="ORF">GCM10007036_11490</name>
</gene>
<dbReference type="PROSITE" id="PS00211">
    <property type="entry name" value="ABC_TRANSPORTER_1"/>
    <property type="match status" value="1"/>
</dbReference>